<keyword evidence="4" id="KW-0472">Membrane</keyword>
<keyword evidence="4" id="KW-0812">Transmembrane</keyword>
<dbReference type="EMBL" id="PDCJ01000004">
    <property type="protein sequence ID" value="PEG29304.1"/>
    <property type="molecule type" value="Genomic_DNA"/>
</dbReference>
<feature type="transmembrane region" description="Helical" evidence="4">
    <location>
        <begin position="29"/>
        <end position="48"/>
    </location>
</feature>
<dbReference type="GO" id="GO:0140664">
    <property type="term" value="F:ATP-dependent DNA damage sensor activity"/>
    <property type="evidence" value="ECO:0007669"/>
    <property type="project" value="InterPro"/>
</dbReference>
<dbReference type="OrthoDB" id="9802448at2"/>
<dbReference type="Gene3D" id="3.40.50.300">
    <property type="entry name" value="P-loop containing nucleotide triphosphate hydrolases"/>
    <property type="match status" value="1"/>
</dbReference>
<keyword evidence="3" id="KW-0238">DNA-binding</keyword>
<dbReference type="Pfam" id="PF00488">
    <property type="entry name" value="MutS_V"/>
    <property type="match status" value="1"/>
</dbReference>
<feature type="transmembrane region" description="Helical" evidence="4">
    <location>
        <begin position="215"/>
        <end position="237"/>
    </location>
</feature>
<dbReference type="GO" id="GO:0005524">
    <property type="term" value="F:ATP binding"/>
    <property type="evidence" value="ECO:0007669"/>
    <property type="project" value="UniProtKB-KW"/>
</dbReference>
<evidence type="ECO:0000313" key="7">
    <source>
        <dbReference type="Proteomes" id="UP000220840"/>
    </source>
</evidence>
<feature type="domain" description="DNA mismatch repair proteins mutS family" evidence="5">
    <location>
        <begin position="421"/>
        <end position="599"/>
    </location>
</feature>
<protein>
    <submittedName>
        <fullName evidence="6">DNA mismatch repair protein MutS</fullName>
    </submittedName>
</protein>
<evidence type="ECO:0000313" key="6">
    <source>
        <dbReference type="EMBL" id="PEG29304.1"/>
    </source>
</evidence>
<evidence type="ECO:0000256" key="2">
    <source>
        <dbReference type="ARBA" id="ARBA00022840"/>
    </source>
</evidence>
<keyword evidence="2" id="KW-0067">ATP-binding</keyword>
<feature type="transmembrane region" description="Helical" evidence="4">
    <location>
        <begin position="54"/>
        <end position="74"/>
    </location>
</feature>
<dbReference type="CDD" id="cd03283">
    <property type="entry name" value="ABC_MutS-like"/>
    <property type="match status" value="1"/>
</dbReference>
<dbReference type="InterPro" id="IPR036187">
    <property type="entry name" value="DNA_mismatch_repair_MutS_sf"/>
</dbReference>
<accession>A0A2A7MC12</accession>
<dbReference type="GO" id="GO:0005829">
    <property type="term" value="C:cytosol"/>
    <property type="evidence" value="ECO:0007669"/>
    <property type="project" value="TreeGrafter"/>
</dbReference>
<dbReference type="STRING" id="137838.GCA_001458595_00876"/>
<evidence type="ECO:0000256" key="3">
    <source>
        <dbReference type="ARBA" id="ARBA00023125"/>
    </source>
</evidence>
<proteinExistence type="predicted"/>
<dbReference type="RefSeq" id="WP_058293805.1">
    <property type="nucleotide sequence ID" value="NZ_CAMRXG010000032.1"/>
</dbReference>
<dbReference type="GO" id="GO:0006298">
    <property type="term" value="P:mismatch repair"/>
    <property type="evidence" value="ECO:0007669"/>
    <property type="project" value="InterPro"/>
</dbReference>
<gene>
    <name evidence="6" type="ORF">CQ394_18210</name>
</gene>
<dbReference type="InterPro" id="IPR045076">
    <property type="entry name" value="MutS"/>
</dbReference>
<dbReference type="PANTHER" id="PTHR11361:SF99">
    <property type="entry name" value="DNA MISMATCH REPAIR PROTEIN"/>
    <property type="match status" value="1"/>
</dbReference>
<keyword evidence="1" id="KW-0547">Nucleotide-binding</keyword>
<comment type="caution">
    <text evidence="6">The sequence shown here is derived from an EMBL/GenBank/DDBJ whole genome shotgun (WGS) entry which is preliminary data.</text>
</comment>
<dbReference type="GO" id="GO:0030983">
    <property type="term" value="F:mismatched DNA binding"/>
    <property type="evidence" value="ECO:0007669"/>
    <property type="project" value="InterPro"/>
</dbReference>
<dbReference type="PANTHER" id="PTHR11361">
    <property type="entry name" value="DNA MISMATCH REPAIR PROTEIN MUTS FAMILY MEMBER"/>
    <property type="match status" value="1"/>
</dbReference>
<keyword evidence="7" id="KW-1185">Reference proteome</keyword>
<evidence type="ECO:0000256" key="4">
    <source>
        <dbReference type="SAM" id="Phobius"/>
    </source>
</evidence>
<reference evidence="6 7" key="1">
    <citation type="submission" date="2017-10" db="EMBL/GenBank/DDBJ databases">
        <title>Effective Description of Clostridium neonatale sp. nov. linked to necrotizing enterocolitis in neonates and a clarification of species assignable to the genus Clostridium (Prazmowski 1880) emend. Lawson and Rainey 2016.</title>
        <authorList>
            <person name="Bernard K."/>
            <person name="Burdz T."/>
            <person name="Wiebe D."/>
            <person name="Balcewich B."/>
            <person name="Alfa M."/>
            <person name="Bernier A.-M."/>
        </authorList>
    </citation>
    <scope>NUCLEOTIDE SEQUENCE [LARGE SCALE GENOMIC DNA]</scope>
    <source>
        <strain evidence="6 7">LCDC99A005</strain>
    </source>
</reference>
<dbReference type="InterPro" id="IPR027417">
    <property type="entry name" value="P-loop_NTPase"/>
</dbReference>
<organism evidence="6 7">
    <name type="scientific">Clostridium neonatale</name>
    <dbReference type="NCBI Taxonomy" id="137838"/>
    <lineage>
        <taxon>Bacteria</taxon>
        <taxon>Bacillati</taxon>
        <taxon>Bacillota</taxon>
        <taxon>Clostridia</taxon>
        <taxon>Eubacteriales</taxon>
        <taxon>Clostridiaceae</taxon>
        <taxon>Clostridium</taxon>
    </lineage>
</organism>
<dbReference type="SMART" id="SM00534">
    <property type="entry name" value="MUTSac"/>
    <property type="match status" value="1"/>
</dbReference>
<dbReference type="Gene3D" id="1.10.1420.10">
    <property type="match status" value="1"/>
</dbReference>
<name>A0A2A7MC12_9CLOT</name>
<evidence type="ECO:0000256" key="1">
    <source>
        <dbReference type="ARBA" id="ARBA00022741"/>
    </source>
</evidence>
<keyword evidence="4" id="KW-1133">Transmembrane helix</keyword>
<dbReference type="Proteomes" id="UP000220840">
    <property type="component" value="Unassembled WGS sequence"/>
</dbReference>
<dbReference type="SUPFAM" id="SSF52540">
    <property type="entry name" value="P-loop containing nucleoside triphosphate hydrolases"/>
    <property type="match status" value="1"/>
</dbReference>
<dbReference type="AlphaFoldDB" id="A0A2A7MC12"/>
<evidence type="ECO:0000259" key="5">
    <source>
        <dbReference type="SMART" id="SM00534"/>
    </source>
</evidence>
<dbReference type="SUPFAM" id="SSF48334">
    <property type="entry name" value="DNA repair protein MutS, domain III"/>
    <property type="match status" value="1"/>
</dbReference>
<dbReference type="InterPro" id="IPR000432">
    <property type="entry name" value="DNA_mismatch_repair_MutS_C"/>
</dbReference>
<sequence length="600" mass="69520">MKDKARKIYEENILIHEKKSDFLNKKSNLVGWSRLGILILVIVIDYIFYKKNDYGNIAISSILGIFIFVILVIYHNNILDSKRKEDILLEVNKKGIKRIEGRFKEFEDDGKEFLDYTHPFTNDLDVFGNNSIFQYINTTVTYGGRILLCNLLELKIRFSKEEIKLRQEAINELGERVDYRQNLFVEGVLNETNIKEIKSFIEWNKIQRKYGLSRIVWASIFILITIVSICLIIGNILPESFLLLNLMANYLVSKILSSGIKHEIKLFESIKSVINGYSKIFAIIEEEKFNSEYLKQLCRKLSNDNVSCKKELEKLSDIFDWIGNSKYNSYYFLLNILFFSDVFLMKSLYKWREKNGECIEQWINVVSEIDALSSISNLAFENSDWVYPNILDNDIIEGENIGHPLIGKKAIKNNFKFNGEKRVAVITGSNMSGKSTFLRTLGVNLLLSYVGSPVCARNFSCGIMNIYTCMRTKDNLQENISSFYAEILRIKLLIEACKRGEKVFFLLDEIFKGTNSKDRHIGATVLINQLIKYGGVGLVSTHDLELCDLEYKNSKIVNYNFREYYENNKIKFDYLLRKGKSETQNAIHLMRLAGIEIGEE</sequence>